<protein>
    <submittedName>
        <fullName evidence="1">Uncharacterized protein</fullName>
    </submittedName>
</protein>
<name>A0A8S5RHR0_9VIRU</name>
<evidence type="ECO:0000313" key="1">
    <source>
        <dbReference type="EMBL" id="DAE30911.1"/>
    </source>
</evidence>
<proteinExistence type="predicted"/>
<accession>A0A8S5RHR0</accession>
<organism evidence="1">
    <name type="scientific">virus sp. ctML55</name>
    <dbReference type="NCBI Taxonomy" id="2827627"/>
    <lineage>
        <taxon>Viruses</taxon>
    </lineage>
</organism>
<dbReference type="EMBL" id="BK059105">
    <property type="protein sequence ID" value="DAE30911.1"/>
    <property type="molecule type" value="Genomic_DNA"/>
</dbReference>
<reference evidence="1" key="1">
    <citation type="journal article" date="2021" name="Proc. Natl. Acad. Sci. U.S.A.">
        <title>A Catalog of Tens of Thousands of Viruses from Human Metagenomes Reveals Hidden Associations with Chronic Diseases.</title>
        <authorList>
            <person name="Tisza M.J."/>
            <person name="Buck C.B."/>
        </authorList>
    </citation>
    <scope>NUCLEOTIDE SEQUENCE</scope>
    <source>
        <strain evidence="1">CtML55</strain>
    </source>
</reference>
<sequence length="31" mass="3427">MLTSNDLTYPPTFLLVKSIPSLKVGISLQYS</sequence>